<dbReference type="PANTHER" id="PTHR41786:SF1">
    <property type="entry name" value="6-HYDROXYMETHYLPTERIN DIPHOSPHOKINASE MPTE-LIKE DOMAIN-CONTAINING PROTEIN"/>
    <property type="match status" value="1"/>
</dbReference>
<gene>
    <name evidence="4" type="ORF">HMPREF2086_00887</name>
</gene>
<feature type="compositionally biased region" description="Polar residues" evidence="1">
    <location>
        <begin position="76"/>
        <end position="85"/>
    </location>
</feature>
<dbReference type="PATRIC" id="fig|1357400.3.peg.1228"/>
<dbReference type="InterPro" id="IPR002826">
    <property type="entry name" value="MptE-like"/>
</dbReference>
<feature type="domain" description="6-hydroxymethylpterin diphosphokinase MptE-like" evidence="2">
    <location>
        <begin position="253"/>
        <end position="423"/>
    </location>
</feature>
<evidence type="ECO:0000259" key="2">
    <source>
        <dbReference type="Pfam" id="PF01973"/>
    </source>
</evidence>
<organism evidence="4 5">
    <name type="scientific">Helicobacter macacae MIT 99-5501</name>
    <dbReference type="NCBI Taxonomy" id="1357400"/>
    <lineage>
        <taxon>Bacteria</taxon>
        <taxon>Pseudomonadati</taxon>
        <taxon>Campylobacterota</taxon>
        <taxon>Epsilonproteobacteria</taxon>
        <taxon>Campylobacterales</taxon>
        <taxon>Helicobacteraceae</taxon>
        <taxon>Helicobacter</taxon>
    </lineage>
</organism>
<evidence type="ECO:0000259" key="3">
    <source>
        <dbReference type="Pfam" id="PF20157"/>
    </source>
</evidence>
<evidence type="ECO:0000313" key="4">
    <source>
        <dbReference type="EMBL" id="ETD24139.1"/>
    </source>
</evidence>
<dbReference type="Proteomes" id="UP000018731">
    <property type="component" value="Unassembled WGS sequence"/>
</dbReference>
<proteinExistence type="predicted"/>
<dbReference type="Pfam" id="PF20157">
    <property type="entry name" value="Maf_flag10_N"/>
    <property type="match status" value="1"/>
</dbReference>
<dbReference type="PANTHER" id="PTHR41786">
    <property type="entry name" value="MOTILITY ACCESSORY FACTOR MAF"/>
    <property type="match status" value="1"/>
</dbReference>
<protein>
    <recommendedName>
        <fullName evidence="6">Motility accessory factor</fullName>
    </recommendedName>
</protein>
<dbReference type="RefSeq" id="WP_023927610.1">
    <property type="nucleotide sequence ID" value="NZ_KI669454.1"/>
</dbReference>
<feature type="domain" description="Glycosyltransferase Maf N-terminal" evidence="3">
    <location>
        <begin position="6"/>
        <end position="168"/>
    </location>
</feature>
<dbReference type="AlphaFoldDB" id="V8C9V0"/>
<sequence length="695" mass="78742">MQLDNFTKNLSVLQSIDPALFCALTNCKPNEKYEVFMDSDPANYNIIDKGDTDKNPSKNPNEILDKHTQSNITQNDSALNNQTSDNPIPNNPTPNNPTPMYLSKPIDEIMQKNTELVGYSYYPFLYIYGLGNGVLLKLLFNEQRQRIVVFEPELEVIFIVLNLLDFSSELQSQKLVIIHSKQANYIRIDSLFDSNKYARIFVKTYDLLLSCNYYEKYQDDILRINGYFIKAIEQAVVSVGNDAKDSLVGILHHIINLPDALRSPNVDALYSALRGRDTAIIISTGPSLHKQLPLLKSITPYATLLCIDASFPILYKHGIKPDIVISLERVKESAKFYTDTPKIAQEGVIFALTSIVHSDTKNAITKGVKQFSFRPFGYTSLFEFHEYGYLGVGMSAANMAYEIARGAKFKRCVFIGQDLAFGDDGNTHSQDAIYGTKERQYKQEGIMIPKYGGGGEVETSKVWKLFLHFFEKDIAHTQGMEVINSTEGGARIHGTKEIPFAKVCEMIKSSPKSSLNLTPPSQKISQKNIILAYKKCLDIINYGTKQKKRIERLFLRLVKELEKVEKLNKKGQLDRIDFDKLSDLSEQLEGIKSLFSELKFTNYFLDAIQSYIFHQELDIAKVVATYTQDDDALKAKQLEWLYYHKYWLFSLAGGIDCVIESIKRGLGQWSEEDNAILKKAGVKILEIQSSAKSSD</sequence>
<dbReference type="STRING" id="1357400.HMPREF2086_00887"/>
<dbReference type="InterPro" id="IPR045376">
    <property type="entry name" value="Maf_N"/>
</dbReference>
<name>V8C9V0_9HELI</name>
<dbReference type="OrthoDB" id="8867611at2"/>
<dbReference type="EMBL" id="AZJI01000004">
    <property type="protein sequence ID" value="ETD24139.1"/>
    <property type="molecule type" value="Genomic_DNA"/>
</dbReference>
<evidence type="ECO:0008006" key="6">
    <source>
        <dbReference type="Google" id="ProtNLM"/>
    </source>
</evidence>
<dbReference type="eggNOG" id="COG2604">
    <property type="taxonomic scope" value="Bacteria"/>
</dbReference>
<feature type="region of interest" description="Disordered" evidence="1">
    <location>
        <begin position="76"/>
        <end position="98"/>
    </location>
</feature>
<reference evidence="4 5" key="1">
    <citation type="journal article" date="2014" name="Genome Announc.">
        <title>Draft genome sequences of six enterohepatic helicobacter species isolated from humans and one from rhesus macaques.</title>
        <authorList>
            <person name="Shen Z."/>
            <person name="Sheh A."/>
            <person name="Young S.K."/>
            <person name="Abouelliel A."/>
            <person name="Ward D.V."/>
            <person name="Earl A.M."/>
            <person name="Fox J.G."/>
        </authorList>
    </citation>
    <scope>NUCLEOTIDE SEQUENCE [LARGE SCALE GENOMIC DNA]</scope>
    <source>
        <strain evidence="4 5">MIT 99-5501</strain>
    </source>
</reference>
<dbReference type="Pfam" id="PF01973">
    <property type="entry name" value="MptE-like"/>
    <property type="match status" value="1"/>
</dbReference>
<accession>V8C9V0</accession>
<keyword evidence="5" id="KW-1185">Reference proteome</keyword>
<evidence type="ECO:0000256" key="1">
    <source>
        <dbReference type="SAM" id="MobiDB-lite"/>
    </source>
</evidence>
<comment type="caution">
    <text evidence="4">The sequence shown here is derived from an EMBL/GenBank/DDBJ whole genome shotgun (WGS) entry which is preliminary data.</text>
</comment>
<dbReference type="HOGENOM" id="CLU_026503_1_1_7"/>
<evidence type="ECO:0000313" key="5">
    <source>
        <dbReference type="Proteomes" id="UP000018731"/>
    </source>
</evidence>